<protein>
    <submittedName>
        <fullName evidence="3">GEVED domain-containing protein</fullName>
    </submittedName>
</protein>
<evidence type="ECO:0000313" key="4">
    <source>
        <dbReference type="Proteomes" id="UP001597051"/>
    </source>
</evidence>
<dbReference type="Pfam" id="PF20009">
    <property type="entry name" value="GEVED"/>
    <property type="match status" value="1"/>
</dbReference>
<dbReference type="Gene3D" id="2.60.40.10">
    <property type="entry name" value="Immunoglobulins"/>
    <property type="match status" value="2"/>
</dbReference>
<dbReference type="EMBL" id="JBHTIZ010000026">
    <property type="protein sequence ID" value="MFD0984991.1"/>
    <property type="molecule type" value="Genomic_DNA"/>
</dbReference>
<feature type="chain" id="PRO_5047422714" evidence="1">
    <location>
        <begin position="19"/>
        <end position="1685"/>
    </location>
</feature>
<dbReference type="SUPFAM" id="SSF81296">
    <property type="entry name" value="E set domains"/>
    <property type="match status" value="1"/>
</dbReference>
<accession>A0ABW3J3T7</accession>
<evidence type="ECO:0000259" key="2">
    <source>
        <dbReference type="SMART" id="SM00060"/>
    </source>
</evidence>
<dbReference type="InterPro" id="IPR013783">
    <property type="entry name" value="Ig-like_fold"/>
</dbReference>
<keyword evidence="4" id="KW-1185">Reference proteome</keyword>
<feature type="domain" description="Fibronectin type-III" evidence="2">
    <location>
        <begin position="489"/>
        <end position="588"/>
    </location>
</feature>
<comment type="caution">
    <text evidence="3">The sequence shown here is derived from an EMBL/GenBank/DDBJ whole genome shotgun (WGS) entry which is preliminary data.</text>
</comment>
<dbReference type="CDD" id="cd00603">
    <property type="entry name" value="IPT_PCSR"/>
    <property type="match status" value="1"/>
</dbReference>
<dbReference type="InterPro" id="IPR003961">
    <property type="entry name" value="FN3_dom"/>
</dbReference>
<feature type="domain" description="Fibronectin type-III" evidence="2">
    <location>
        <begin position="361"/>
        <end position="466"/>
    </location>
</feature>
<gene>
    <name evidence="3" type="ORF">ACFQ0S_10955</name>
</gene>
<name>A0ABW3J3T7_9FLAO</name>
<sequence>MKIKLLFFLIFFSIFCFGQTNILTETFGSTSTLPIGWVSSNTANGWNGNISSPSSTYSGFSAGANAIFNGTGANGAVHTLTYSNNLSTIGYNSITVLWGGRGTSAFTGVITFEWSSDGTTWNPVTYTYVQAGNAWDLVNSGARILLPAGAEGLSNLRLRWSAATTNLGNYRIDDVTVQGNCLSPPSAPPGLIAVSSYSSCGPATLSFAPGYYWQTTSLGNSLSNPTSSDYILNSTGTIYVRAYNAGCWSATDMNTGLITINPLLSITTQPTNIAITDGTNTTFAVVAAAGVSYQWQVDTGSGFTNLVNGPPYSNVLTATMNVTAASLGMSGYLYRCIVTGTAPCTNVISNTASLTVTNTPPNNPTNLTSCFNNTSVDLSWTASSGGSAPDGYMVFVLPGATAPASTSAAAGNASAYTENSNFSLAAVVTASLGRCVYKGVGTSVIVTGLTNATNYSFTVVAYRGNTATGWSSGVNNIGTWRLTNVTTDMPEVTGLSATVGNNQSFVSWTNVASVSVCSYQYLIVANQGTVSFTPTGDGTAYTANSVYSGSNQVVYKGAGTNVTITGLTNGLSYCYRLFVRRGTEWSNGVSICATPNLVYCASSGNTTFSTSVTNVILNTINNSSAKPSGYSDYTAISTNLTSGLTYPLSVNVNTAGNYEVDGYAWIDFNKNGLFTDAGESFNLGSAINVANGVLFSCPLSITIPANAVLGTTRMRITASYDLGINECSTAFDGEVEDYTINILAGCTAVTITTITPNMAPIGTEVTINAASGLSGATATFAGFTAIPVSSSATQLVVKVPPSAVTGNLVVTNAALCAGLPTAYSIIKEDKTSCDGVGGTFNDLIISEVFDTNAGNGFYLELYNPTNTAITLNAANPTYRIEIDNDKDGVFNGVNRTINITGTIPAGGVIVYNLGNNTPSESPCTSVATVNFFGTGTNANDGIYLTKNNVIIDRVVTPNETGYSMLRNLTAVGPTTTYSAADWSISGTELCANLGSFPANPKLAPTVTLNPTYSPSCKSTSLVIAGSEGYNDPGDVKELAYQWYVSAPAPAVTDWTALSDGGIYSGTSTLNLSISNISGVINYQYYCQIRENTNTCFAATTAVKITDGGGVTWNGVDWRDASNAISAPTIGKLAIINGAFNTATHGSFDACSLVVNSPYTAVINPNDYINIKYDLTVNVGGNLIVQNNGSLVQIDDNGVNTGIISMQRTPTILRSTDYIYWSSPVSNFPVAQVSPASWLIYKWIPTISRTPLASDFGGWLACYGDTMLPGKGYIIRGLDTVTATFTNDATHGSGVINNGVINVGIESSTYDGPDYTYLSGSTTLTVNKDNDNYNLLGNPYASAIDADTFLTVNTNIEGHVKLWSHGTAISASNGQSFYNGFVLTYTASDYVFWNKLGPSTGPQAFNGKIAAGQGFFVTMNHSPTVTSGNIIFNNSMRNKGYNNSNFFRTSNASKPSRIWLDITNDTGSSIRTLVGYDKEATTEKDRMYDAKINVDSNLNIYSLIDTEPQIIQGRPMPFDNKDRVSLGIVIPAKPSNSAPSASTYKIGIAFVDGIFNKENQDVFLEDKLLNSIHDLRKEPYVFTSNAGRFDNRFVLRYTKTSLGINDFNTSKNNVIVATSDAQIKVKSNKENIISVTVYDVLGREIYNKDNINFRELNIKDIKAFQQALIIKVVLENGQVISKKIIF</sequence>
<reference evidence="4" key="1">
    <citation type="journal article" date="2019" name="Int. J. Syst. Evol. Microbiol.">
        <title>The Global Catalogue of Microorganisms (GCM) 10K type strain sequencing project: providing services to taxonomists for standard genome sequencing and annotation.</title>
        <authorList>
            <consortium name="The Broad Institute Genomics Platform"/>
            <consortium name="The Broad Institute Genome Sequencing Center for Infectious Disease"/>
            <person name="Wu L."/>
            <person name="Ma J."/>
        </authorList>
    </citation>
    <scope>NUCLEOTIDE SEQUENCE [LARGE SCALE GENOMIC DNA]</scope>
    <source>
        <strain evidence="4">CECT 7649</strain>
    </source>
</reference>
<dbReference type="Pfam" id="PF00041">
    <property type="entry name" value="fn3"/>
    <property type="match status" value="1"/>
</dbReference>
<feature type="signal peptide" evidence="1">
    <location>
        <begin position="1"/>
        <end position="18"/>
    </location>
</feature>
<dbReference type="InterPro" id="IPR045474">
    <property type="entry name" value="GEVED"/>
</dbReference>
<dbReference type="RefSeq" id="WP_379757595.1">
    <property type="nucleotide sequence ID" value="NZ_JBHSYB010000027.1"/>
</dbReference>
<dbReference type="NCBIfam" id="NF033708">
    <property type="entry name" value="T9SS_Cterm_ChiA"/>
    <property type="match status" value="1"/>
</dbReference>
<organism evidence="3 4">
    <name type="scientific">Flavobacterium myungsuense</name>
    <dbReference type="NCBI Taxonomy" id="651823"/>
    <lineage>
        <taxon>Bacteria</taxon>
        <taxon>Pseudomonadati</taxon>
        <taxon>Bacteroidota</taxon>
        <taxon>Flavobacteriia</taxon>
        <taxon>Flavobacteriales</taxon>
        <taxon>Flavobacteriaceae</taxon>
        <taxon>Flavobacterium</taxon>
    </lineage>
</organism>
<dbReference type="Proteomes" id="UP001597051">
    <property type="component" value="Unassembled WGS sequence"/>
</dbReference>
<dbReference type="InterPro" id="IPR014756">
    <property type="entry name" value="Ig_E-set"/>
</dbReference>
<dbReference type="SMART" id="SM00060">
    <property type="entry name" value="FN3"/>
    <property type="match status" value="2"/>
</dbReference>
<proteinExistence type="predicted"/>
<dbReference type="InterPro" id="IPR036116">
    <property type="entry name" value="FN3_sf"/>
</dbReference>
<evidence type="ECO:0000256" key="1">
    <source>
        <dbReference type="SAM" id="SignalP"/>
    </source>
</evidence>
<evidence type="ECO:0000313" key="3">
    <source>
        <dbReference type="EMBL" id="MFD0984991.1"/>
    </source>
</evidence>
<keyword evidence="1" id="KW-0732">Signal</keyword>
<dbReference type="SUPFAM" id="SSF49265">
    <property type="entry name" value="Fibronectin type III"/>
    <property type="match status" value="1"/>
</dbReference>